<dbReference type="SUPFAM" id="SSF56112">
    <property type="entry name" value="Protein kinase-like (PK-like)"/>
    <property type="match status" value="1"/>
</dbReference>
<comment type="subcellular location">
    <subcellularLocation>
        <location evidence="1">Cell membrane</location>
        <topology evidence="1">Single-pass membrane protein</topology>
    </subcellularLocation>
</comment>
<dbReference type="InterPro" id="IPR002182">
    <property type="entry name" value="NB-ARC"/>
</dbReference>
<feature type="domain" description="Protein kinase" evidence="14">
    <location>
        <begin position="18"/>
        <end position="310"/>
    </location>
</feature>
<keyword evidence="10" id="KW-1133">Transmembrane helix</keyword>
<keyword evidence="8" id="KW-0611">Plant defense</keyword>
<evidence type="ECO:0000256" key="9">
    <source>
        <dbReference type="ARBA" id="ARBA00022840"/>
    </source>
</evidence>
<organism evidence="15 16">
    <name type="scientific">Panicum virgatum</name>
    <name type="common">Blackwell switchgrass</name>
    <dbReference type="NCBI Taxonomy" id="38727"/>
    <lineage>
        <taxon>Eukaryota</taxon>
        <taxon>Viridiplantae</taxon>
        <taxon>Streptophyta</taxon>
        <taxon>Embryophyta</taxon>
        <taxon>Tracheophyta</taxon>
        <taxon>Spermatophyta</taxon>
        <taxon>Magnoliopsida</taxon>
        <taxon>Liliopsida</taxon>
        <taxon>Poales</taxon>
        <taxon>Poaceae</taxon>
        <taxon>PACMAD clade</taxon>
        <taxon>Panicoideae</taxon>
        <taxon>Panicodae</taxon>
        <taxon>Paniceae</taxon>
        <taxon>Panicinae</taxon>
        <taxon>Panicum</taxon>
        <taxon>Panicum sect. Hiantes</taxon>
    </lineage>
</organism>
<keyword evidence="3" id="KW-0808">Transferase</keyword>
<dbReference type="InterPro" id="IPR003591">
    <property type="entry name" value="Leu-rich_rpt_typical-subtyp"/>
</dbReference>
<dbReference type="Pfam" id="PF00069">
    <property type="entry name" value="Pkinase"/>
    <property type="match status" value="1"/>
</dbReference>
<dbReference type="PRINTS" id="PR00364">
    <property type="entry name" value="DISEASERSIST"/>
</dbReference>
<feature type="region of interest" description="Disordered" evidence="13">
    <location>
        <begin position="337"/>
        <end position="356"/>
    </location>
</feature>
<feature type="region of interest" description="Disordered" evidence="13">
    <location>
        <begin position="1650"/>
        <end position="1672"/>
    </location>
</feature>
<keyword evidence="11" id="KW-0472">Membrane</keyword>
<evidence type="ECO:0000256" key="6">
    <source>
        <dbReference type="ARBA" id="ARBA00022741"/>
    </source>
</evidence>
<keyword evidence="5" id="KW-0677">Repeat</keyword>
<dbReference type="SMART" id="SM00220">
    <property type="entry name" value="S_TKc"/>
    <property type="match status" value="1"/>
</dbReference>
<dbReference type="InterPro" id="IPR036388">
    <property type="entry name" value="WH-like_DNA-bd_sf"/>
</dbReference>
<dbReference type="Gene3D" id="3.80.10.10">
    <property type="entry name" value="Ribonuclease Inhibitor"/>
    <property type="match status" value="5"/>
</dbReference>
<dbReference type="EMBL" id="CM029050">
    <property type="protein sequence ID" value="KAG2565722.1"/>
    <property type="molecule type" value="Genomic_DNA"/>
</dbReference>
<evidence type="ECO:0000259" key="14">
    <source>
        <dbReference type="PROSITE" id="PS50011"/>
    </source>
</evidence>
<dbReference type="PANTHER" id="PTHR45707">
    <property type="entry name" value="C2 CALCIUM/LIPID-BINDING PLANT PHOSPHORIBOSYLTRANSFERASE FAMILY PROTEIN"/>
    <property type="match status" value="1"/>
</dbReference>
<dbReference type="InterPro" id="IPR055414">
    <property type="entry name" value="LRR_R13L4/SHOC2-like"/>
</dbReference>
<evidence type="ECO:0000256" key="7">
    <source>
        <dbReference type="ARBA" id="ARBA00022777"/>
    </source>
</evidence>
<dbReference type="PROSITE" id="PS00107">
    <property type="entry name" value="PROTEIN_KINASE_ATP"/>
    <property type="match status" value="1"/>
</dbReference>
<proteinExistence type="predicted"/>
<dbReference type="PROSITE" id="PS00108">
    <property type="entry name" value="PROTEIN_KINASE_ST"/>
    <property type="match status" value="1"/>
</dbReference>
<keyword evidence="9 12" id="KW-0067">ATP-binding</keyword>
<dbReference type="Gene3D" id="1.10.8.430">
    <property type="entry name" value="Helical domain of apoptotic protease-activating factors"/>
    <property type="match status" value="1"/>
</dbReference>
<comment type="caution">
    <text evidence="15">The sequence shown here is derived from an EMBL/GenBank/DDBJ whole genome shotgun (WGS) entry which is preliminary data.</text>
</comment>
<accession>A0A8T0PX94</accession>
<dbReference type="GO" id="GO:0005886">
    <property type="term" value="C:plasma membrane"/>
    <property type="evidence" value="ECO:0007669"/>
    <property type="project" value="UniProtKB-SubCell"/>
</dbReference>
<feature type="binding site" evidence="12">
    <location>
        <position position="46"/>
    </location>
    <ligand>
        <name>ATP</name>
        <dbReference type="ChEBI" id="CHEBI:30616"/>
    </ligand>
</feature>
<dbReference type="EMBL" id="CM029050">
    <property type="protein sequence ID" value="KAG2565725.1"/>
    <property type="molecule type" value="Genomic_DNA"/>
</dbReference>
<keyword evidence="7" id="KW-0418">Kinase</keyword>
<evidence type="ECO:0000256" key="12">
    <source>
        <dbReference type="PROSITE-ProRule" id="PRU10141"/>
    </source>
</evidence>
<feature type="compositionally biased region" description="Basic and acidic residues" evidence="13">
    <location>
        <begin position="337"/>
        <end position="355"/>
    </location>
</feature>
<dbReference type="Pfam" id="PF23598">
    <property type="entry name" value="LRR_14"/>
    <property type="match status" value="2"/>
</dbReference>
<dbReference type="GO" id="GO:0006952">
    <property type="term" value="P:defense response"/>
    <property type="evidence" value="ECO:0007669"/>
    <property type="project" value="UniProtKB-KW"/>
</dbReference>
<evidence type="ECO:0000313" key="16">
    <source>
        <dbReference type="Proteomes" id="UP000823388"/>
    </source>
</evidence>
<dbReference type="Gene3D" id="1.10.510.10">
    <property type="entry name" value="Transferase(Phosphotransferase) domain 1"/>
    <property type="match status" value="1"/>
</dbReference>
<dbReference type="InterPro" id="IPR027417">
    <property type="entry name" value="P-loop_NTPase"/>
</dbReference>
<reference evidence="15" key="1">
    <citation type="submission" date="2020-05" db="EMBL/GenBank/DDBJ databases">
        <title>WGS assembly of Panicum virgatum.</title>
        <authorList>
            <person name="Lovell J.T."/>
            <person name="Jenkins J."/>
            <person name="Shu S."/>
            <person name="Juenger T.E."/>
            <person name="Schmutz J."/>
        </authorList>
    </citation>
    <scope>NUCLEOTIDE SEQUENCE</scope>
    <source>
        <strain evidence="15">AP13</strain>
    </source>
</reference>
<evidence type="ECO:0000256" key="5">
    <source>
        <dbReference type="ARBA" id="ARBA00022737"/>
    </source>
</evidence>
<dbReference type="Gene3D" id="3.30.200.20">
    <property type="entry name" value="Phosphorylase Kinase, domain 1"/>
    <property type="match status" value="1"/>
</dbReference>
<dbReference type="GO" id="GO:0005524">
    <property type="term" value="F:ATP binding"/>
    <property type="evidence" value="ECO:0007669"/>
    <property type="project" value="UniProtKB-UniRule"/>
</dbReference>
<dbReference type="Proteomes" id="UP000823388">
    <property type="component" value="Chromosome 7N"/>
</dbReference>
<dbReference type="Pfam" id="PF00931">
    <property type="entry name" value="NB-ARC"/>
    <property type="match status" value="1"/>
</dbReference>
<dbReference type="InterPro" id="IPR011009">
    <property type="entry name" value="Kinase-like_dom_sf"/>
</dbReference>
<evidence type="ECO:0000256" key="3">
    <source>
        <dbReference type="ARBA" id="ARBA00022679"/>
    </source>
</evidence>
<dbReference type="InterPro" id="IPR032675">
    <property type="entry name" value="LRR_dom_sf"/>
</dbReference>
<evidence type="ECO:0000256" key="2">
    <source>
        <dbReference type="ARBA" id="ARBA00022614"/>
    </source>
</evidence>
<keyword evidence="2" id="KW-0433">Leucine-rich repeat</keyword>
<dbReference type="PROSITE" id="PS50011">
    <property type="entry name" value="PROTEIN_KINASE_DOM"/>
    <property type="match status" value="1"/>
</dbReference>
<evidence type="ECO:0000313" key="15">
    <source>
        <dbReference type="EMBL" id="KAG2565725.1"/>
    </source>
</evidence>
<keyword evidence="16" id="KW-1185">Reference proteome</keyword>
<sequence>MEPEELTYQLLREITDDFLEKLKVGEGAFGTVYKGVTKNGDDVAVKILRDGNNDLGYRQFRNEFYNLMKVKHNNIVQILGYCYEIEQIRMEYGGKIVFAEKTHRALCFEYLQNGSLQNHLHDESCGLDWNTRYKIIKGMCEGLKYIHKDLEEPLLHLDLKPDNILVDKNMVPKIADFGLSRIFGDALTRTTQSPLGTLGYQPPEYIERGEISEKFDIFSLGVIIIRIVSGLEGYSKYLDMPSDEFMDQVQRNWRKRWQRKKMAACSSDFSLEACCRQIERCTQIAFNCLEKDSQKRPDILKIIDKLNETETDINEIPQKRRETDCVMTMHSAMKMTEEHKVITRPRSNEVEHDNTEETSLDVGKELIVGRDMKKKMTVSLLESMSEKIIILPIYGIGGIGKTTFAQLIYNDTNFIYYSQVWVYVSPRFDLDKIGKSIVSQLSDKIGKSIVSQLSAGKVNQVDEIHLISSCLSKLLSGKKILIVLDDLWENNTFQLEDLKAMLNLGDTIRTIVLVTTRSAHVAQKICCNIEPYQIESLTDEMCWDIIKQKCGFEARHDKEKLVGIGKQIARKCGGMALAAQTLGSMLQPMKYDQWMKVKDSNIWNQTISKDPSLPNHVLASLKLSYFSMDDCLKSCFTYCAIFPKGHKIAKCDLIYQWISLGFIKPTKMFSTLQLCEKYIAHLQGLTFLQHSMSRMSYGAYGQHDTMFIMHDLVHDLAISVLGVEILDQSKQGNTGGSSCRYALLTDCSKPLESCTTSPARLWALRFLDCRWTMVHGAAFEPAESLRVLDLSECFIYKLPDSIGRLKQLRYLNAPRIRGQMVPECITKLSNLRYLSLRRSFAIALPESVGEMEGLVHLDLSGCMGIEKLPESFGDLKSLEHMDFKNCKNVTGVSQCLARLTKLQHLNLSNCKNIGYLPRELGSLTELQYLDLSDSSYLSGNKLANAEFLGSLTKLKYLNLYSSNPLHYIRLPQALGSLTELKYLNFSRYFTMGKLPASFGNLCNLVHLDLSWCSFLRDVPAALNGLIKLQYLDLYACSGFNFMEGLQEVLGNLSELQHLNLGCCIAMIPSLHPDKMNGLLGQICTLTNLEYLNLSENDNIYSIPETLASLRKLHTLDLSWCANLQRLPASIFEIDSLKFLHTMECWKLDRSTPPPQYNTGGDESSHYPFMLHYGMPARLTITRLENVKSVKEAQAIDLMRRTDIRLLALEWTTDARRFVDDEEVLRELEPPYSVSGLRLEGYNSVSFPSWVMRIGACLPDVTSIELSNLPSCKNLPPLGQLPNLEWLMIRRMDSIKKIDADLYGGTRAFPRLEWFLIDGMKCLEEWNTAYSSDEDSLNEPVFPRPRHVQISHCPRLRFKPRPPPSIHDLGVGSSDEVMLSGGNAVVMGPSRRFVDDEEVLRELEPPYGVSELRLQGYNSVSFPSWVMFIGACLSGVSSIELSNLPSCNSLPPFGQLPNLEWLMIRQMDNIKKIDADLYGGTRAFPRLEWFLIDGMKCLEEWNTAYSSDEDSLNEPVFPRLRHVEISHCPRLRFKPRPPPSVHDLGVTSSDEVMLSGGNAVVMGASTDTQLYVECCVVPLHWWSLLRHLPFLQHLTITNCSDLTWSSPDFLRGLASVRTLAVEGCKTIVTLPDWLGDLTSLRKLCDTFLHGHQDSSRHHTETPSPAAPRDLWMR</sequence>
<dbReference type="InterPro" id="IPR056789">
    <property type="entry name" value="LRR_R13L1-DRL21"/>
</dbReference>
<dbReference type="PROSITE" id="PS51450">
    <property type="entry name" value="LRR"/>
    <property type="match status" value="1"/>
</dbReference>
<dbReference type="PANTHER" id="PTHR45707:SF76">
    <property type="entry name" value="PROTEIN KINASE DOMAIN-CONTAINING PROTEIN"/>
    <property type="match status" value="1"/>
</dbReference>
<dbReference type="SUPFAM" id="SSF52540">
    <property type="entry name" value="P-loop containing nucleoside triphosphate hydrolases"/>
    <property type="match status" value="1"/>
</dbReference>
<dbReference type="InterPro" id="IPR001611">
    <property type="entry name" value="Leu-rich_rpt"/>
</dbReference>
<dbReference type="InterPro" id="IPR042197">
    <property type="entry name" value="Apaf_helical"/>
</dbReference>
<dbReference type="InterPro" id="IPR058922">
    <property type="entry name" value="WHD_DRP"/>
</dbReference>
<dbReference type="GO" id="GO:0043531">
    <property type="term" value="F:ADP binding"/>
    <property type="evidence" value="ECO:0007669"/>
    <property type="project" value="InterPro"/>
</dbReference>
<dbReference type="SUPFAM" id="SSF52058">
    <property type="entry name" value="L domain-like"/>
    <property type="match status" value="2"/>
</dbReference>
<keyword evidence="6 12" id="KW-0547">Nucleotide-binding</keyword>
<evidence type="ECO:0000256" key="1">
    <source>
        <dbReference type="ARBA" id="ARBA00004162"/>
    </source>
</evidence>
<dbReference type="Gene3D" id="1.10.10.10">
    <property type="entry name" value="Winged helix-like DNA-binding domain superfamily/Winged helix DNA-binding domain"/>
    <property type="match status" value="1"/>
</dbReference>
<evidence type="ECO:0000256" key="13">
    <source>
        <dbReference type="SAM" id="MobiDB-lite"/>
    </source>
</evidence>
<protein>
    <recommendedName>
        <fullName evidence="14">Protein kinase domain-containing protein</fullName>
    </recommendedName>
</protein>
<evidence type="ECO:0000256" key="10">
    <source>
        <dbReference type="ARBA" id="ARBA00022989"/>
    </source>
</evidence>
<evidence type="ECO:0000256" key="11">
    <source>
        <dbReference type="ARBA" id="ARBA00023136"/>
    </source>
</evidence>
<dbReference type="InterPro" id="IPR017441">
    <property type="entry name" value="Protein_kinase_ATP_BS"/>
</dbReference>
<dbReference type="FunFam" id="1.10.510.10:FF:000625">
    <property type="entry name" value="Cysteine-rich receptor-like protein kinase 6"/>
    <property type="match status" value="1"/>
</dbReference>
<dbReference type="GO" id="GO:0004672">
    <property type="term" value="F:protein kinase activity"/>
    <property type="evidence" value="ECO:0007669"/>
    <property type="project" value="InterPro"/>
</dbReference>
<dbReference type="SMART" id="SM00369">
    <property type="entry name" value="LRR_TYP"/>
    <property type="match status" value="6"/>
</dbReference>
<dbReference type="Pfam" id="PF23559">
    <property type="entry name" value="WHD_DRP"/>
    <property type="match status" value="1"/>
</dbReference>
<dbReference type="InterPro" id="IPR008271">
    <property type="entry name" value="Ser/Thr_kinase_AS"/>
</dbReference>
<keyword evidence="4" id="KW-0812">Transmembrane</keyword>
<name>A0A8T0PX94_PANVG</name>
<dbReference type="OrthoDB" id="608304at2759"/>
<gene>
    <name evidence="15" type="ORF">PVAP13_7NG135100</name>
</gene>
<evidence type="ECO:0000256" key="8">
    <source>
        <dbReference type="ARBA" id="ARBA00022821"/>
    </source>
</evidence>
<dbReference type="Pfam" id="PF25019">
    <property type="entry name" value="LRR_R13L1-DRL21"/>
    <property type="match status" value="2"/>
</dbReference>
<dbReference type="InterPro" id="IPR000719">
    <property type="entry name" value="Prot_kinase_dom"/>
</dbReference>
<dbReference type="Gene3D" id="3.40.50.300">
    <property type="entry name" value="P-loop containing nucleotide triphosphate hydrolases"/>
    <property type="match status" value="1"/>
</dbReference>
<feature type="compositionally biased region" description="Basic and acidic residues" evidence="13">
    <location>
        <begin position="1650"/>
        <end position="1659"/>
    </location>
</feature>
<evidence type="ECO:0000256" key="4">
    <source>
        <dbReference type="ARBA" id="ARBA00022692"/>
    </source>
</evidence>